<reference evidence="2" key="1">
    <citation type="journal article" date="2019" name="Microbiome">
        <title>Stable distinct core eukaryotic viromes in different mosquito species from Guadeloupe, using single mosquito viral metagenomics.</title>
        <authorList>
            <person name="Shi C."/>
            <person name="Beller L."/>
            <person name="Deboutte W."/>
            <person name="Yinda K.C."/>
            <person name="Delang L."/>
            <person name="Vega-Rua A."/>
            <person name="Failloux A.B."/>
            <person name="Matthijnssens J."/>
        </authorList>
    </citation>
    <scope>NUCLEOTIDE SEQUENCE</scope>
    <source>
        <strain evidence="2">2017-PB-CQM-1-5</strain>
    </source>
</reference>
<name>A0A5C1K2N5_9RHAB</name>
<proteinExistence type="predicted"/>
<keyword evidence="1" id="KW-1133">Transmembrane helix</keyword>
<keyword evidence="1" id="KW-0472">Membrane</keyword>
<protein>
    <submittedName>
        <fullName evidence="2">Glycoprotein</fullName>
    </submittedName>
</protein>
<feature type="transmembrane region" description="Helical" evidence="1">
    <location>
        <begin position="6"/>
        <end position="25"/>
    </location>
</feature>
<evidence type="ECO:0000313" key="2">
    <source>
        <dbReference type="EMBL" id="QEM39104.1"/>
    </source>
</evidence>
<gene>
    <name evidence="2" type="primary">G</name>
</gene>
<evidence type="ECO:0000256" key="1">
    <source>
        <dbReference type="SAM" id="Phobius"/>
    </source>
</evidence>
<feature type="transmembrane region" description="Helical" evidence="1">
    <location>
        <begin position="612"/>
        <end position="631"/>
    </location>
</feature>
<dbReference type="EMBL" id="MN013390">
    <property type="protein sequence ID" value="QEM39104.1"/>
    <property type="molecule type" value="Viral_cRNA"/>
</dbReference>
<organism evidence="2">
    <name type="scientific">Guadeloupe Culex rhabdovirus</name>
    <dbReference type="NCBI Taxonomy" id="2607740"/>
    <lineage>
        <taxon>Viruses</taxon>
        <taxon>Riboviria</taxon>
        <taxon>Orthornavirae</taxon>
        <taxon>Negarnaviricota</taxon>
        <taxon>Haploviricotina</taxon>
        <taxon>Monjiviricetes</taxon>
        <taxon>Mononegavirales</taxon>
        <taxon>Rhabdoviridae</taxon>
        <taxon>Deltarhabdovirinae</taxon>
        <taxon>Stangrhavirus</taxon>
        <taxon>Stangrhavirus guadeloupe</taxon>
    </lineage>
</organism>
<sequence>MYFCSQVFIMVFCVILIVMFSTASLHCRRKFSGEDTTKVVPKVGYLESNPPKNLLEAPLTLPAPCGSSYINYKASEQFYPTAIQIYHFDPSMYPATTILIESVEVETTCRQFWVLHNQYSRKELHPVPLSAMPSYSVEILIEKLRSEMDSLEVNQPNYELLDQEEYDCPYLSLSGTKKLKVFKYTKVFGSWSPSGELLRPLLNRNCSLFSHTLMCDLESSKLLIWKDKISPGLALTPLATLVGLLELKDTNQANRCPRVSRFISSNQEFQLSLGGVRADSLAVLQWIHGIPIFLSLEGHLFSFANHQGEPVFGEFCPNWFSSLKKLGKFKRGVNLENRAKRSPYVSSSLSFPYDPDLPKFPRIQENNQTRPRREIPRSIVDFPEEFRSLLLAEKSAWSISEVMGQLGDLSNRTSREILDLQLHSCQRRVIFAELALSILPISEIPYMNLFLGHRLYRSFFEKGRVLYYLARPIDSLSFSENSIVDGRVKVNFTIKGATMQGYLQCGSGIITSDPIKSPPHLSECYLPLLKLGAVDLCSGQFVKTINPLPDGLNAWEPKLHLPTPAVKNPNYKLSLVRWSSLTDSIDNSEGSNLNKFLLPSSLFSSLTTYIHAIDYLILSIPYVIGFLFFYWCCCSISSRTTIRSTLY</sequence>
<accession>A0A5C1K2N5</accession>
<keyword evidence="1" id="KW-0812">Transmembrane</keyword>